<proteinExistence type="predicted"/>
<dbReference type="Pfam" id="PF01625">
    <property type="entry name" value="PMSR"/>
    <property type="match status" value="1"/>
</dbReference>
<evidence type="ECO:0000313" key="4">
    <source>
        <dbReference type="EMBL" id="SEP93931.1"/>
    </source>
</evidence>
<dbReference type="InterPro" id="IPR002569">
    <property type="entry name" value="Met_Sox_Rdtase_MsrA_dom"/>
</dbReference>
<protein>
    <recommendedName>
        <fullName evidence="1">peptide-methionine (S)-S-oxide reductase</fullName>
        <ecNumber evidence="1">1.8.4.11</ecNumber>
    </recommendedName>
</protein>
<dbReference type="PANTHER" id="PTHR43774">
    <property type="entry name" value="PEPTIDE METHIONINE SULFOXIDE REDUCTASE"/>
    <property type="match status" value="1"/>
</dbReference>
<name>A0A1H9BYW5_9EURY</name>
<dbReference type="PANTHER" id="PTHR43774:SF1">
    <property type="entry name" value="PEPTIDE METHIONINE SULFOXIDE REDUCTASE MSRA 2"/>
    <property type="match status" value="1"/>
</dbReference>
<evidence type="ECO:0000259" key="3">
    <source>
        <dbReference type="Pfam" id="PF01625"/>
    </source>
</evidence>
<dbReference type="InterPro" id="IPR036509">
    <property type="entry name" value="Met_Sox_Rdtase_MsrA_sf"/>
</dbReference>
<evidence type="ECO:0000256" key="1">
    <source>
        <dbReference type="ARBA" id="ARBA00012502"/>
    </source>
</evidence>
<organism evidence="4 5">
    <name type="scientific">Natrinema salaciae</name>
    <dbReference type="NCBI Taxonomy" id="1186196"/>
    <lineage>
        <taxon>Archaea</taxon>
        <taxon>Methanobacteriati</taxon>
        <taxon>Methanobacteriota</taxon>
        <taxon>Stenosarchaea group</taxon>
        <taxon>Halobacteria</taxon>
        <taxon>Halobacteriales</taxon>
        <taxon>Natrialbaceae</taxon>
        <taxon>Natrinema</taxon>
    </lineage>
</organism>
<evidence type="ECO:0000313" key="5">
    <source>
        <dbReference type="Proteomes" id="UP000199114"/>
    </source>
</evidence>
<dbReference type="Proteomes" id="UP000199114">
    <property type="component" value="Unassembled WGS sequence"/>
</dbReference>
<reference evidence="5" key="1">
    <citation type="submission" date="2016-10" db="EMBL/GenBank/DDBJ databases">
        <authorList>
            <person name="Varghese N."/>
            <person name="Submissions S."/>
        </authorList>
    </citation>
    <scope>NUCLEOTIDE SEQUENCE [LARGE SCALE GENOMIC DNA]</scope>
    <source>
        <strain evidence="5">DSM 25055</strain>
    </source>
</reference>
<dbReference type="SUPFAM" id="SSF55068">
    <property type="entry name" value="Peptide methionine sulfoxide reductase"/>
    <property type="match status" value="1"/>
</dbReference>
<dbReference type="GO" id="GO:0008113">
    <property type="term" value="F:peptide-methionine (S)-S-oxide reductase activity"/>
    <property type="evidence" value="ECO:0007669"/>
    <property type="project" value="UniProtKB-EC"/>
</dbReference>
<keyword evidence="2" id="KW-0560">Oxidoreductase</keyword>
<dbReference type="OrthoDB" id="336560at2157"/>
<dbReference type="EC" id="1.8.4.11" evidence="1"/>
<dbReference type="AlphaFoldDB" id="A0A1H9BYW5"/>
<evidence type="ECO:0000256" key="2">
    <source>
        <dbReference type="ARBA" id="ARBA00023002"/>
    </source>
</evidence>
<sequence>MLTPTVVTEFDSEAPEDTKTATFGLGCFWGPDATFGAVDGVVRTRVGYAGGTKSDPSYEVLGDHTEVVQIEYDPEQLSFSELLERAFSEHDPYQQPQKRQYQNVVFTETADQHDQLLTFLRERDLDRDRIATRLESLDRFHLAAASHQKFNLRGKRWITDVFTEANYSGEAIRESPAAAKLNAHVAGHDVSVPFIDQSSDPRSRR</sequence>
<dbReference type="Gene3D" id="3.30.1060.10">
    <property type="entry name" value="Peptide methionine sulphoxide reductase MsrA"/>
    <property type="match status" value="1"/>
</dbReference>
<feature type="domain" description="Peptide methionine sulphoxide reductase MsrA" evidence="3">
    <location>
        <begin position="20"/>
        <end position="152"/>
    </location>
</feature>
<gene>
    <name evidence="4" type="ORF">SAMN04489841_0897</name>
</gene>
<dbReference type="EMBL" id="FOFD01000001">
    <property type="protein sequence ID" value="SEP93931.1"/>
    <property type="molecule type" value="Genomic_DNA"/>
</dbReference>
<keyword evidence="5" id="KW-1185">Reference proteome</keyword>
<dbReference type="STRING" id="1186196.SAMN04489841_0897"/>
<accession>A0A1H9BYW5</accession>
<dbReference type="RefSeq" id="WP_090613957.1">
    <property type="nucleotide sequence ID" value="NZ_FOFD01000001.1"/>
</dbReference>